<protein>
    <recommendedName>
        <fullName evidence="4 6">dTDP-4-dehydrorhamnose reductase</fullName>
        <ecNumber evidence="3 6">1.1.1.133</ecNumber>
    </recommendedName>
</protein>
<dbReference type="AlphaFoldDB" id="A0A2W2BCR2"/>
<dbReference type="OrthoDB" id="9803892at2"/>
<dbReference type="CDD" id="cd05254">
    <property type="entry name" value="dTDP_HR_like_SDR_e"/>
    <property type="match status" value="1"/>
</dbReference>
<dbReference type="InterPro" id="IPR036291">
    <property type="entry name" value="NAD(P)-bd_dom_sf"/>
</dbReference>
<comment type="caution">
    <text evidence="8">The sequence shown here is derived from an EMBL/GenBank/DDBJ whole genome shotgun (WGS) entry which is preliminary data.</text>
</comment>
<comment type="function">
    <text evidence="6">Catalyzes the reduction of dTDP-6-deoxy-L-lyxo-4-hexulose to yield dTDP-L-rhamnose.</text>
</comment>
<evidence type="ECO:0000256" key="5">
    <source>
        <dbReference type="ARBA" id="ARBA00048200"/>
    </source>
</evidence>
<keyword evidence="6" id="KW-0521">NADP</keyword>
<dbReference type="GO" id="GO:0008831">
    <property type="term" value="F:dTDP-4-dehydrorhamnose reductase activity"/>
    <property type="evidence" value="ECO:0007669"/>
    <property type="project" value="UniProtKB-EC"/>
</dbReference>
<name>A0A2W2BCR2_9BACT</name>
<dbReference type="PANTHER" id="PTHR10491:SF4">
    <property type="entry name" value="METHIONINE ADENOSYLTRANSFERASE 2 SUBUNIT BETA"/>
    <property type="match status" value="1"/>
</dbReference>
<dbReference type="EC" id="1.1.1.133" evidence="3 6"/>
<dbReference type="Gene3D" id="3.40.50.720">
    <property type="entry name" value="NAD(P)-binding Rossmann-like Domain"/>
    <property type="match status" value="1"/>
</dbReference>
<dbReference type="RefSeq" id="WP_110998107.1">
    <property type="nucleotide sequence ID" value="NZ_QKTW01000010.1"/>
</dbReference>
<evidence type="ECO:0000313" key="8">
    <source>
        <dbReference type="EMBL" id="PZF73657.1"/>
    </source>
</evidence>
<dbReference type="InterPro" id="IPR005913">
    <property type="entry name" value="dTDP_dehydrorham_reduct"/>
</dbReference>
<evidence type="ECO:0000256" key="3">
    <source>
        <dbReference type="ARBA" id="ARBA00012929"/>
    </source>
</evidence>
<comment type="catalytic activity">
    <reaction evidence="5">
        <text>dTDP-beta-L-rhamnose + NADP(+) = dTDP-4-dehydro-beta-L-rhamnose + NADPH + H(+)</text>
        <dbReference type="Rhea" id="RHEA:21796"/>
        <dbReference type="ChEBI" id="CHEBI:15378"/>
        <dbReference type="ChEBI" id="CHEBI:57510"/>
        <dbReference type="ChEBI" id="CHEBI:57783"/>
        <dbReference type="ChEBI" id="CHEBI:58349"/>
        <dbReference type="ChEBI" id="CHEBI:62830"/>
        <dbReference type="EC" id="1.1.1.133"/>
    </reaction>
</comment>
<feature type="domain" description="RmlD-like substrate binding" evidence="7">
    <location>
        <begin position="1"/>
        <end position="271"/>
    </location>
</feature>
<dbReference type="EMBL" id="QKTW01000010">
    <property type="protein sequence ID" value="PZF73657.1"/>
    <property type="molecule type" value="Genomic_DNA"/>
</dbReference>
<evidence type="ECO:0000256" key="4">
    <source>
        <dbReference type="ARBA" id="ARBA00017099"/>
    </source>
</evidence>
<dbReference type="InterPro" id="IPR029903">
    <property type="entry name" value="RmlD-like-bd"/>
</dbReference>
<reference evidence="8 9" key="1">
    <citation type="submission" date="2018-06" db="EMBL/GenBank/DDBJ databases">
        <title>Mucibacter soli gen. nov., sp. nov., a new member of the family Chitinophagaceae producing mucin.</title>
        <authorList>
            <person name="Kim M.-K."/>
            <person name="Park S."/>
            <person name="Kim T.-S."/>
            <person name="Joung Y."/>
            <person name="Han J.-H."/>
            <person name="Kim S.B."/>
        </authorList>
    </citation>
    <scope>NUCLEOTIDE SEQUENCE [LARGE SCALE GENOMIC DNA]</scope>
    <source>
        <strain evidence="8 9">R1-15</strain>
    </source>
</reference>
<proteinExistence type="inferred from homology"/>
<dbReference type="GO" id="GO:0019305">
    <property type="term" value="P:dTDP-rhamnose biosynthetic process"/>
    <property type="evidence" value="ECO:0007669"/>
    <property type="project" value="UniProtKB-UniPathway"/>
</dbReference>
<evidence type="ECO:0000313" key="9">
    <source>
        <dbReference type="Proteomes" id="UP000248745"/>
    </source>
</evidence>
<keyword evidence="6" id="KW-0560">Oxidoreductase</keyword>
<evidence type="ECO:0000259" key="7">
    <source>
        <dbReference type="Pfam" id="PF04321"/>
    </source>
</evidence>
<dbReference type="Proteomes" id="UP000248745">
    <property type="component" value="Unassembled WGS sequence"/>
</dbReference>
<evidence type="ECO:0000256" key="2">
    <source>
        <dbReference type="ARBA" id="ARBA00010944"/>
    </source>
</evidence>
<gene>
    <name evidence="8" type="ORF">DN068_06570</name>
</gene>
<accession>A0A2W2BCR2</accession>
<dbReference type="SUPFAM" id="SSF51735">
    <property type="entry name" value="NAD(P)-binding Rossmann-fold domains"/>
    <property type="match status" value="1"/>
</dbReference>
<evidence type="ECO:0000256" key="1">
    <source>
        <dbReference type="ARBA" id="ARBA00004781"/>
    </source>
</evidence>
<sequence length="290" mass="32419">MKVFIAGASGLLGGNCLKHFSEQGWDVKGSYFSYATDNTVYYNTLQPEDPNNFDIAAFAPDVIVHCGALTHVDYCEQHPEESYTQTVTSTINLIAVAKKCNAKMVYISTDYVFDGKNGPYTEEAPVNPISVYGRHKLEAEQMVLNEIPGALVLRITNVYGEEARGKNFIARIVQQCEEGKELTLKLPYDQFASPTNAWDIARAMFVLLRDGKSGIYHTGGTDFMNRVELALTVLKHFPGAKYQLIPLDTASLQQPAARPLIGGFVCMKFRKEYPEFLFSNVDDYLLARKK</sequence>
<keyword evidence="9" id="KW-1185">Reference proteome</keyword>
<organism evidence="8 9">
    <name type="scientific">Taibaiella soli</name>
    <dbReference type="NCBI Taxonomy" id="1649169"/>
    <lineage>
        <taxon>Bacteria</taxon>
        <taxon>Pseudomonadati</taxon>
        <taxon>Bacteroidota</taxon>
        <taxon>Chitinophagia</taxon>
        <taxon>Chitinophagales</taxon>
        <taxon>Chitinophagaceae</taxon>
        <taxon>Taibaiella</taxon>
    </lineage>
</organism>
<evidence type="ECO:0000256" key="6">
    <source>
        <dbReference type="RuleBase" id="RU364082"/>
    </source>
</evidence>
<dbReference type="Pfam" id="PF04321">
    <property type="entry name" value="RmlD_sub_bind"/>
    <property type="match status" value="1"/>
</dbReference>
<comment type="similarity">
    <text evidence="2 6">Belongs to the dTDP-4-dehydrorhamnose reductase family.</text>
</comment>
<comment type="pathway">
    <text evidence="1 6">Carbohydrate biosynthesis; dTDP-L-rhamnose biosynthesis.</text>
</comment>
<dbReference type="PANTHER" id="PTHR10491">
    <property type="entry name" value="DTDP-4-DEHYDRORHAMNOSE REDUCTASE"/>
    <property type="match status" value="1"/>
</dbReference>
<dbReference type="UniPathway" id="UPA00124"/>